<reference evidence="1 2" key="1">
    <citation type="submission" date="2019-03" db="EMBL/GenBank/DDBJ databases">
        <title>First draft genome of Liparis tanakae, snailfish: a comprehensive survey of snailfish specific genes.</title>
        <authorList>
            <person name="Kim W."/>
            <person name="Song I."/>
            <person name="Jeong J.-H."/>
            <person name="Kim D."/>
            <person name="Kim S."/>
            <person name="Ryu S."/>
            <person name="Song J.Y."/>
            <person name="Lee S.K."/>
        </authorList>
    </citation>
    <scope>NUCLEOTIDE SEQUENCE [LARGE SCALE GENOMIC DNA]</scope>
    <source>
        <tissue evidence="1">Muscle</tissue>
    </source>
</reference>
<keyword evidence="2" id="KW-1185">Reference proteome</keyword>
<dbReference type="EMBL" id="SRLO01000035">
    <property type="protein sequence ID" value="TNN83050.1"/>
    <property type="molecule type" value="Genomic_DNA"/>
</dbReference>
<evidence type="ECO:0000313" key="1">
    <source>
        <dbReference type="EMBL" id="TNN83050.1"/>
    </source>
</evidence>
<organism evidence="1 2">
    <name type="scientific">Liparis tanakae</name>
    <name type="common">Tanaka's snailfish</name>
    <dbReference type="NCBI Taxonomy" id="230148"/>
    <lineage>
        <taxon>Eukaryota</taxon>
        <taxon>Metazoa</taxon>
        <taxon>Chordata</taxon>
        <taxon>Craniata</taxon>
        <taxon>Vertebrata</taxon>
        <taxon>Euteleostomi</taxon>
        <taxon>Actinopterygii</taxon>
        <taxon>Neopterygii</taxon>
        <taxon>Teleostei</taxon>
        <taxon>Neoteleostei</taxon>
        <taxon>Acanthomorphata</taxon>
        <taxon>Eupercaria</taxon>
        <taxon>Perciformes</taxon>
        <taxon>Cottioidei</taxon>
        <taxon>Cottales</taxon>
        <taxon>Liparidae</taxon>
        <taxon>Liparis</taxon>
    </lineage>
</organism>
<proteinExistence type="predicted"/>
<gene>
    <name evidence="1" type="ORF">EYF80_006657</name>
</gene>
<protein>
    <submittedName>
        <fullName evidence="1">Uncharacterized protein</fullName>
    </submittedName>
</protein>
<accession>A0A4Z2IYJ4</accession>
<sequence>MWSRSVYSLDWLSVGVHHGRFDVDKAAAQALQTSRLANSLYASSFLTFLPVGVGRNRFRIVPSHEGNSGRIVVSVFASRVKYPSPFALSPAQLRRRGL</sequence>
<comment type="caution">
    <text evidence="1">The sequence shown here is derived from an EMBL/GenBank/DDBJ whole genome shotgun (WGS) entry which is preliminary data.</text>
</comment>
<dbReference type="Proteomes" id="UP000314294">
    <property type="component" value="Unassembled WGS sequence"/>
</dbReference>
<evidence type="ECO:0000313" key="2">
    <source>
        <dbReference type="Proteomes" id="UP000314294"/>
    </source>
</evidence>
<name>A0A4Z2IYJ4_9TELE</name>
<dbReference type="AlphaFoldDB" id="A0A4Z2IYJ4"/>